<dbReference type="EMBL" id="AQQW01000019">
    <property type="protein sequence ID" value="ETW10980.1"/>
    <property type="molecule type" value="Genomic_DNA"/>
</dbReference>
<dbReference type="GO" id="GO:0016616">
    <property type="term" value="F:oxidoreductase activity, acting on the CH-OH group of donors, NAD or NADP as acceptor"/>
    <property type="evidence" value="ECO:0007669"/>
    <property type="project" value="TreeGrafter"/>
</dbReference>
<dbReference type="AlphaFoldDB" id="W4HG74"/>
<dbReference type="eggNOG" id="COG0246">
    <property type="taxonomic scope" value="Bacteria"/>
</dbReference>
<dbReference type="InterPro" id="IPR008927">
    <property type="entry name" value="6-PGluconate_DH-like_C_sf"/>
</dbReference>
<dbReference type="InterPro" id="IPR013328">
    <property type="entry name" value="6PGD_dom2"/>
</dbReference>
<feature type="domain" description="Mannitol dehydrogenase N-terminal" evidence="3">
    <location>
        <begin position="8"/>
        <end position="78"/>
    </location>
</feature>
<name>W4HG74_9RHOB</name>
<evidence type="ECO:0000256" key="1">
    <source>
        <dbReference type="ARBA" id="ARBA00023002"/>
    </source>
</evidence>
<dbReference type="InterPro" id="IPR000669">
    <property type="entry name" value="Mannitol_DH"/>
</dbReference>
<dbReference type="PANTHER" id="PTHR43362:SF1">
    <property type="entry name" value="MANNITOL DEHYDROGENASE 2-RELATED"/>
    <property type="match status" value="1"/>
</dbReference>
<evidence type="ECO:0000256" key="2">
    <source>
        <dbReference type="ARBA" id="ARBA00023027"/>
    </source>
</evidence>
<dbReference type="InterPro" id="IPR013131">
    <property type="entry name" value="Mannitol_DH_N"/>
</dbReference>
<gene>
    <name evidence="5" type="ORF">ATO8_19569</name>
</gene>
<evidence type="ECO:0000313" key="6">
    <source>
        <dbReference type="Proteomes" id="UP000019063"/>
    </source>
</evidence>
<dbReference type="InterPro" id="IPR023027">
    <property type="entry name" value="Mannitol_DH_CS"/>
</dbReference>
<dbReference type="InterPro" id="IPR036291">
    <property type="entry name" value="NAD(P)-bd_dom_sf"/>
</dbReference>
<dbReference type="PRINTS" id="PR00084">
    <property type="entry name" value="MTLDHDRGNASE"/>
</dbReference>
<sequence length="299" mass="31783">MVTEFVANARPGLSGWLEDNVAFPDSMVDRIVPRMSESSSRRLAGASGGQDALGVVAEPFRQWVLADAFADAPRPPLEETGVQIVRDIAIFEHMKHRILNGLQSAFAELGRLAGHSASHEAATDPALAGWALRFLAAQAETLSCPPGENLDTYAATTLHRLANPTIVHPLAQIASDASFKLPQRVFAPAAERLQAGRDVAPHAAVVASWIAQAGDPTPDQYGVRVSDPGSAQVAAARDAAGPARAVADAVVRTPLFPEALAASDDFKGQVAAWLDLIRCDDPDRLRARLRDDTRSDAHA</sequence>
<dbReference type="GO" id="GO:0019594">
    <property type="term" value="P:mannitol metabolic process"/>
    <property type="evidence" value="ECO:0007669"/>
    <property type="project" value="InterPro"/>
</dbReference>
<dbReference type="PROSITE" id="PS00974">
    <property type="entry name" value="MANNITOL_DHGENASE"/>
    <property type="match status" value="1"/>
</dbReference>
<dbReference type="Pfam" id="PF01232">
    <property type="entry name" value="Mannitol_dh"/>
    <property type="match status" value="1"/>
</dbReference>
<evidence type="ECO:0000259" key="4">
    <source>
        <dbReference type="Pfam" id="PF08125"/>
    </source>
</evidence>
<evidence type="ECO:0000259" key="3">
    <source>
        <dbReference type="Pfam" id="PF01232"/>
    </source>
</evidence>
<keyword evidence="2" id="KW-0520">NAD</keyword>
<feature type="domain" description="Mannitol dehydrogenase C-terminal" evidence="4">
    <location>
        <begin position="87"/>
        <end position="272"/>
    </location>
</feature>
<dbReference type="InterPro" id="IPR013118">
    <property type="entry name" value="Mannitol_DH_C"/>
</dbReference>
<dbReference type="Gene3D" id="1.10.1040.10">
    <property type="entry name" value="N-(1-d-carboxylethyl)-l-norvaline Dehydrogenase, domain 2"/>
    <property type="match status" value="1"/>
</dbReference>
<dbReference type="InterPro" id="IPR050988">
    <property type="entry name" value="Mannitol_DH/Oxidoreductase"/>
</dbReference>
<dbReference type="Pfam" id="PF08125">
    <property type="entry name" value="Mannitol_dh_C"/>
    <property type="match status" value="1"/>
</dbReference>
<keyword evidence="1" id="KW-0560">Oxidoreductase</keyword>
<reference evidence="5 6" key="1">
    <citation type="journal article" date="2014" name="Antonie Van Leeuwenhoek">
        <title>Roseivivax atlanticus sp. nov., isolated from surface seawater of the Atlantic Ocean.</title>
        <authorList>
            <person name="Li G."/>
            <person name="Lai Q."/>
            <person name="Liu X."/>
            <person name="Sun F."/>
            <person name="Shao Z."/>
        </authorList>
    </citation>
    <scope>NUCLEOTIDE SEQUENCE [LARGE SCALE GENOMIC DNA]</scope>
    <source>
        <strain evidence="5 6">22II-s10s</strain>
    </source>
</reference>
<organism evidence="5 6">
    <name type="scientific">Roseivivax marinus</name>
    <dbReference type="NCBI Taxonomy" id="1379903"/>
    <lineage>
        <taxon>Bacteria</taxon>
        <taxon>Pseudomonadati</taxon>
        <taxon>Pseudomonadota</taxon>
        <taxon>Alphaproteobacteria</taxon>
        <taxon>Rhodobacterales</taxon>
        <taxon>Roseobacteraceae</taxon>
        <taxon>Roseivivax</taxon>
    </lineage>
</organism>
<dbReference type="SUPFAM" id="SSF48179">
    <property type="entry name" value="6-phosphogluconate dehydrogenase C-terminal domain-like"/>
    <property type="match status" value="1"/>
</dbReference>
<dbReference type="Proteomes" id="UP000019063">
    <property type="component" value="Unassembled WGS sequence"/>
</dbReference>
<evidence type="ECO:0000313" key="5">
    <source>
        <dbReference type="EMBL" id="ETW10980.1"/>
    </source>
</evidence>
<keyword evidence="6" id="KW-1185">Reference proteome</keyword>
<dbReference type="PANTHER" id="PTHR43362">
    <property type="entry name" value="MANNITOL DEHYDROGENASE DSF1-RELATED"/>
    <property type="match status" value="1"/>
</dbReference>
<dbReference type="STRING" id="1379903.ATO8_19569"/>
<protein>
    <submittedName>
        <fullName evidence="5">Mannitol dehydrogenase domain-containing protein</fullName>
    </submittedName>
</protein>
<proteinExistence type="predicted"/>
<dbReference type="SUPFAM" id="SSF51735">
    <property type="entry name" value="NAD(P)-binding Rossmann-fold domains"/>
    <property type="match status" value="1"/>
</dbReference>
<comment type="caution">
    <text evidence="5">The sequence shown here is derived from an EMBL/GenBank/DDBJ whole genome shotgun (WGS) entry which is preliminary data.</text>
</comment>
<dbReference type="PATRIC" id="fig|1317118.6.peg.4004"/>
<dbReference type="Gene3D" id="3.40.50.720">
    <property type="entry name" value="NAD(P)-binding Rossmann-like Domain"/>
    <property type="match status" value="1"/>
</dbReference>
<accession>W4HG74</accession>